<dbReference type="RefSeq" id="WP_154537234.1">
    <property type="nucleotide sequence ID" value="NZ_VUNE01000001.1"/>
</dbReference>
<reference evidence="2 3" key="1">
    <citation type="submission" date="2019-08" db="EMBL/GenBank/DDBJ databases">
        <title>In-depth cultivation of the pig gut microbiome towards novel bacterial diversity and tailored functional studies.</title>
        <authorList>
            <person name="Wylensek D."/>
            <person name="Hitch T.C.A."/>
            <person name="Clavel T."/>
        </authorList>
    </citation>
    <scope>NUCLEOTIDE SEQUENCE [LARGE SCALE GENOMIC DNA]</scope>
    <source>
        <strain evidence="2 3">WCA-SAB-591-4A-A</strain>
    </source>
</reference>
<feature type="signal peptide" evidence="1">
    <location>
        <begin position="1"/>
        <end position="22"/>
    </location>
</feature>
<dbReference type="Pfam" id="PF12683">
    <property type="entry name" value="DUF3798"/>
    <property type="match status" value="1"/>
</dbReference>
<dbReference type="AlphaFoldDB" id="A0A6N7XF91"/>
<sequence>MMFFKKIMTSMSLMLVTTFLLTACSNKNNSTTEVLDESGDNKTKIALLIQDKSENKTNFDVAESVIASKEYQREKMDNSNVDIKLFKLPKNYNENEKEVSNIFSDIEKDKDINVLVASSNEGGLVNYVKALKGKRKDILTISANLADNDEELINTFDLNFKNMNVNKAKRVVDFSKSLGAETFCYFVDGEQKNDKKIEETIELMKKTATENSMPIVEIVVPDNLDRYGKKMFVSNKIDELIIEKGKEINIFAFNQDYDDILLSKVIKNGIYISEFSSPNIDKKMLNYFGIGHLSRNSEDYGWMNTQIINYLGKYGIERHIGSMGALQDPFVLQFAIELGISMNAKEQEVSKAYNSYYLEKVSNTRCNISSGFINKKSGVGNFKYVIPDQISY</sequence>
<name>A0A6N7XF91_9FIRM</name>
<dbReference type="InterPro" id="IPR024258">
    <property type="entry name" value="DUF3798"/>
</dbReference>
<evidence type="ECO:0000256" key="1">
    <source>
        <dbReference type="SAM" id="SignalP"/>
    </source>
</evidence>
<gene>
    <name evidence="2" type="ORF">FYJ71_02580</name>
</gene>
<dbReference type="PROSITE" id="PS51257">
    <property type="entry name" value="PROKAR_LIPOPROTEIN"/>
    <property type="match status" value="1"/>
</dbReference>
<comment type="caution">
    <text evidence="2">The sequence shown here is derived from an EMBL/GenBank/DDBJ whole genome shotgun (WGS) entry which is preliminary data.</text>
</comment>
<dbReference type="Gene3D" id="3.40.50.11390">
    <property type="match status" value="1"/>
</dbReference>
<dbReference type="Proteomes" id="UP000440713">
    <property type="component" value="Unassembled WGS sequence"/>
</dbReference>
<keyword evidence="1" id="KW-0732">Signal</keyword>
<organism evidence="2 3">
    <name type="scientific">Peptostreptococcus porci</name>
    <dbReference type="NCBI Taxonomy" id="2652282"/>
    <lineage>
        <taxon>Bacteria</taxon>
        <taxon>Bacillati</taxon>
        <taxon>Bacillota</taxon>
        <taxon>Clostridia</taxon>
        <taxon>Peptostreptococcales</taxon>
        <taxon>Peptostreptococcaceae</taxon>
        <taxon>Peptostreptococcus</taxon>
    </lineage>
</organism>
<evidence type="ECO:0000313" key="3">
    <source>
        <dbReference type="Proteomes" id="UP000440713"/>
    </source>
</evidence>
<dbReference type="Gene3D" id="3.40.50.11400">
    <property type="match status" value="1"/>
</dbReference>
<accession>A0A6N7XF91</accession>
<feature type="chain" id="PRO_5038918326" evidence="1">
    <location>
        <begin position="23"/>
        <end position="392"/>
    </location>
</feature>
<evidence type="ECO:0000313" key="2">
    <source>
        <dbReference type="EMBL" id="MST61859.1"/>
    </source>
</evidence>
<proteinExistence type="predicted"/>
<dbReference type="EMBL" id="VUNE01000001">
    <property type="protein sequence ID" value="MST61859.1"/>
    <property type="molecule type" value="Genomic_DNA"/>
</dbReference>
<protein>
    <submittedName>
        <fullName evidence="2">DUF3798 domain-containing protein</fullName>
    </submittedName>
</protein>
<keyword evidence="3" id="KW-1185">Reference proteome</keyword>